<gene>
    <name evidence="2" type="ORF">LZ518_10560</name>
</gene>
<dbReference type="EMBL" id="JAMGBB010000001">
    <property type="protein sequence ID" value="MCL6741573.1"/>
    <property type="molecule type" value="Genomic_DNA"/>
</dbReference>
<sequence length="182" mass="20090">MSYASVIADLKALNRIEILGVDAAAHVDHMDAESDRSTLILMAASTEGLLVGRLKEMMPGINAEERNRIFGFEGPCGSFSNRIRIAQALGIVDRSTKKKLEVIKEMRNAAAHSFAQLTFSTAEIVEGVAYLFPQQYREASLAWPNEIRKAAFMGAASRVGQQIANVEADWEQLYKLLNLPPH</sequence>
<dbReference type="Proteomes" id="UP001165383">
    <property type="component" value="Unassembled WGS sequence"/>
</dbReference>
<accession>A0ABT0SB03</accession>
<evidence type="ECO:0000313" key="3">
    <source>
        <dbReference type="Proteomes" id="UP001165383"/>
    </source>
</evidence>
<organism evidence="2 3">
    <name type="scientific">Sphingomonas brevis</name>
    <dbReference type="NCBI Taxonomy" id="2908206"/>
    <lineage>
        <taxon>Bacteria</taxon>
        <taxon>Pseudomonadati</taxon>
        <taxon>Pseudomonadota</taxon>
        <taxon>Alphaproteobacteria</taxon>
        <taxon>Sphingomonadales</taxon>
        <taxon>Sphingomonadaceae</taxon>
        <taxon>Sphingomonas</taxon>
    </lineage>
</organism>
<keyword evidence="3" id="KW-1185">Reference proteome</keyword>
<proteinExistence type="predicted"/>
<dbReference type="InterPro" id="IPR038026">
    <property type="entry name" value="MtlR-like_sf"/>
</dbReference>
<name>A0ABT0SB03_9SPHN</name>
<reference evidence="2" key="1">
    <citation type="submission" date="2022-05" db="EMBL/GenBank/DDBJ databases">
        <authorList>
            <person name="Jo J.-H."/>
            <person name="Im W.-T."/>
        </authorList>
    </citation>
    <scope>NUCLEOTIDE SEQUENCE</scope>
    <source>
        <strain evidence="2">RB56-2</strain>
    </source>
</reference>
<evidence type="ECO:0000259" key="1">
    <source>
        <dbReference type="Pfam" id="PF13643"/>
    </source>
</evidence>
<dbReference type="InterPro" id="IPR025285">
    <property type="entry name" value="DUF4145"/>
</dbReference>
<dbReference type="SUPFAM" id="SSF158668">
    <property type="entry name" value="MtlR-like"/>
    <property type="match status" value="1"/>
</dbReference>
<evidence type="ECO:0000313" key="2">
    <source>
        <dbReference type="EMBL" id="MCL6741573.1"/>
    </source>
</evidence>
<dbReference type="RefSeq" id="WP_249915950.1">
    <property type="nucleotide sequence ID" value="NZ_JAMGBB010000001.1"/>
</dbReference>
<protein>
    <submittedName>
        <fullName evidence="2">DUF4145 domain-containing protein</fullName>
    </submittedName>
</protein>
<dbReference type="Gene3D" id="1.20.120.330">
    <property type="entry name" value="Nucleotidyltransferases domain 2"/>
    <property type="match status" value="1"/>
</dbReference>
<feature type="domain" description="DUF4145" evidence="1">
    <location>
        <begin position="78"/>
        <end position="124"/>
    </location>
</feature>
<comment type="caution">
    <text evidence="2">The sequence shown here is derived from an EMBL/GenBank/DDBJ whole genome shotgun (WGS) entry which is preliminary data.</text>
</comment>
<dbReference type="Pfam" id="PF13643">
    <property type="entry name" value="DUF4145"/>
    <property type="match status" value="1"/>
</dbReference>